<protein>
    <submittedName>
        <fullName evidence="1">Endonuclease/exonuclease/phosphatase family protein</fullName>
    </submittedName>
</protein>
<name>A0A975Y0M3_9ACTN</name>
<reference evidence="1" key="1">
    <citation type="submission" date="2021-06" db="EMBL/GenBank/DDBJ databases">
        <title>Complete genome sequence of Nocardioides sp. G188.</title>
        <authorList>
            <person name="Im W.-T."/>
        </authorList>
    </citation>
    <scope>NUCLEOTIDE SEQUENCE</scope>
    <source>
        <strain evidence="1">G188</strain>
    </source>
</reference>
<evidence type="ECO:0000313" key="1">
    <source>
        <dbReference type="EMBL" id="QWZ08600.1"/>
    </source>
</evidence>
<evidence type="ECO:0000313" key="2">
    <source>
        <dbReference type="Proteomes" id="UP000683575"/>
    </source>
</evidence>
<organism evidence="1 2">
    <name type="scientific">Nocardioides panacis</name>
    <dbReference type="NCBI Taxonomy" id="2849501"/>
    <lineage>
        <taxon>Bacteria</taxon>
        <taxon>Bacillati</taxon>
        <taxon>Actinomycetota</taxon>
        <taxon>Actinomycetes</taxon>
        <taxon>Propionibacteriales</taxon>
        <taxon>Nocardioidaceae</taxon>
        <taxon>Nocardioides</taxon>
    </lineage>
</organism>
<keyword evidence="1" id="KW-0255">Endonuclease</keyword>
<sequence length="101" mass="10880">MAVDRELKVVRHLHSMGQSVVVTGDMNDREDVFCRFTSDGLTQASSGQGDGATCVPTAENGIDWIFGTAGLTFADDGADRDSLVRATSDHPFRHVRMLVPG</sequence>
<dbReference type="Proteomes" id="UP000683575">
    <property type="component" value="Chromosome"/>
</dbReference>
<dbReference type="AlphaFoldDB" id="A0A975Y0M3"/>
<dbReference type="GO" id="GO:0004519">
    <property type="term" value="F:endonuclease activity"/>
    <property type="evidence" value="ECO:0007669"/>
    <property type="project" value="UniProtKB-KW"/>
</dbReference>
<accession>A0A975Y0M3</accession>
<keyword evidence="1" id="KW-0378">Hydrolase</keyword>
<keyword evidence="2" id="KW-1185">Reference proteome</keyword>
<dbReference type="EMBL" id="CP077062">
    <property type="protein sequence ID" value="QWZ08600.1"/>
    <property type="molecule type" value="Genomic_DNA"/>
</dbReference>
<proteinExistence type="predicted"/>
<gene>
    <name evidence="1" type="ORF">KRR39_01675</name>
</gene>
<keyword evidence="1" id="KW-0540">Nuclease</keyword>
<dbReference type="KEGG" id="nps:KRR39_01675"/>